<dbReference type="RefSeq" id="WP_233714310.1">
    <property type="nucleotide sequence ID" value="NZ_BAAFHN010000006.1"/>
</dbReference>
<feature type="signal peptide" evidence="1">
    <location>
        <begin position="1"/>
        <end position="29"/>
    </location>
</feature>
<keyword evidence="1" id="KW-0732">Signal</keyword>
<keyword evidence="3" id="KW-1185">Reference proteome</keyword>
<evidence type="ECO:0000256" key="1">
    <source>
        <dbReference type="SAM" id="SignalP"/>
    </source>
</evidence>
<keyword evidence="2" id="KW-0449">Lipoprotein</keyword>
<comment type="caution">
    <text evidence="2">The sequence shown here is derived from an EMBL/GenBank/DDBJ whole genome shotgun (WGS) entry which is preliminary data.</text>
</comment>
<feature type="chain" id="PRO_5047284911" evidence="1">
    <location>
        <begin position="30"/>
        <end position="187"/>
    </location>
</feature>
<evidence type="ECO:0000313" key="3">
    <source>
        <dbReference type="Proteomes" id="UP001562457"/>
    </source>
</evidence>
<dbReference type="PROSITE" id="PS51257">
    <property type="entry name" value="PROKAR_LIPOPROTEIN"/>
    <property type="match status" value="1"/>
</dbReference>
<dbReference type="Proteomes" id="UP001562457">
    <property type="component" value="Unassembled WGS sequence"/>
</dbReference>
<protein>
    <submittedName>
        <fullName evidence="2">LPP20 lipoprotein</fullName>
    </submittedName>
</protein>
<accession>A0ABQ0D295</accession>
<sequence>MKTNIMSVVSIAGKSLCALTLTAFLVACGDDAKNKITTNSDEPAWVNNIKAAKDYAKSPVVAVGSAKLLDGNLNYATNQATMQARVQIAQTISARVEQAIKEMAQSDGLKISENSLQAAKQKVEATLQKSEMVVRWTDKQTTPPTLYVLVSMDKDAYDQALKGGAQVLNINAEQAQRLSATVEEMLR</sequence>
<gene>
    <name evidence="2" type="primary">lpp2</name>
    <name evidence="2" type="ORF">NHP164001_04820</name>
</gene>
<proteinExistence type="predicted"/>
<reference evidence="2 3" key="1">
    <citation type="submission" date="2024-06" db="EMBL/GenBank/DDBJ databases">
        <title>Draft genome sequence of Helicobacter trogontum NHP16-4001.</title>
        <authorList>
            <person name="Rimbara E."/>
            <person name="Suzuki M."/>
        </authorList>
    </citation>
    <scope>NUCLEOTIDE SEQUENCE [LARGE SCALE GENOMIC DNA]</scope>
    <source>
        <strain evidence="2 3">NHP16-4001</strain>
    </source>
</reference>
<organism evidence="2 3">
    <name type="scientific">Helicobacter trogontum</name>
    <dbReference type="NCBI Taxonomy" id="50960"/>
    <lineage>
        <taxon>Bacteria</taxon>
        <taxon>Pseudomonadati</taxon>
        <taxon>Campylobacterota</taxon>
        <taxon>Epsilonproteobacteria</taxon>
        <taxon>Campylobacterales</taxon>
        <taxon>Helicobacteraceae</taxon>
        <taxon>Helicobacter</taxon>
    </lineage>
</organism>
<evidence type="ECO:0000313" key="2">
    <source>
        <dbReference type="EMBL" id="GAB0172469.1"/>
    </source>
</evidence>
<dbReference type="EMBL" id="BAAFHN010000006">
    <property type="protein sequence ID" value="GAB0172469.1"/>
    <property type="molecule type" value="Genomic_DNA"/>
</dbReference>
<dbReference type="Gene3D" id="3.10.129.140">
    <property type="entry name" value="Helicobacter TNF-alpha-Inducing protein"/>
    <property type="match status" value="1"/>
</dbReference>
<name>A0ABQ0D295_9HELI</name>